<evidence type="ECO:0000256" key="7">
    <source>
        <dbReference type="ARBA" id="ARBA00022694"/>
    </source>
</evidence>
<comment type="cofactor">
    <cofactor evidence="1 12">
        <name>FAD</name>
        <dbReference type="ChEBI" id="CHEBI:57692"/>
    </cofactor>
</comment>
<evidence type="ECO:0000256" key="9">
    <source>
        <dbReference type="ARBA" id="ARBA00023027"/>
    </source>
</evidence>
<evidence type="ECO:0000256" key="5">
    <source>
        <dbReference type="ARBA" id="ARBA00022490"/>
    </source>
</evidence>
<dbReference type="Pfam" id="PF01134">
    <property type="entry name" value="GIDA"/>
    <property type="match status" value="1"/>
</dbReference>
<dbReference type="InterPro" id="IPR040131">
    <property type="entry name" value="MnmG_N"/>
</dbReference>
<reference evidence="14 15" key="1">
    <citation type="journal article" date="2017" name="ISME J.">
        <title>Energy and carbon metabolisms in a deep terrestrial subsurface fluid microbial community.</title>
        <authorList>
            <person name="Momper L."/>
            <person name="Jungbluth S.P."/>
            <person name="Lee M.D."/>
            <person name="Amend J.P."/>
        </authorList>
    </citation>
    <scope>NUCLEOTIDE SEQUENCE [LARGE SCALE GENOMIC DNA]</scope>
    <source>
        <strain evidence="14">SURF_5</strain>
    </source>
</reference>
<dbReference type="PROSITE" id="PS01280">
    <property type="entry name" value="GIDA_1"/>
    <property type="match status" value="1"/>
</dbReference>
<dbReference type="GO" id="GO:0005829">
    <property type="term" value="C:cytosol"/>
    <property type="evidence" value="ECO:0007669"/>
    <property type="project" value="TreeGrafter"/>
</dbReference>
<feature type="domain" description="tRNA uridine 5-carboxymethylaminomethyl modification enzyme C-terminal subdomain" evidence="13">
    <location>
        <begin position="544"/>
        <end position="615"/>
    </location>
</feature>
<dbReference type="InterPro" id="IPR002218">
    <property type="entry name" value="MnmG-rel"/>
</dbReference>
<dbReference type="HAMAP" id="MF_00129">
    <property type="entry name" value="MnmG_GidA"/>
    <property type="match status" value="1"/>
</dbReference>
<evidence type="ECO:0000313" key="14">
    <source>
        <dbReference type="EMBL" id="RJP18341.1"/>
    </source>
</evidence>
<comment type="caution">
    <text evidence="14">The sequence shown here is derived from an EMBL/GenBank/DDBJ whole genome shotgun (WGS) entry which is preliminary data.</text>
</comment>
<dbReference type="EMBL" id="QZKU01000102">
    <property type="protein sequence ID" value="RJP18341.1"/>
    <property type="molecule type" value="Genomic_DNA"/>
</dbReference>
<dbReference type="PROSITE" id="PS01281">
    <property type="entry name" value="GIDA_2"/>
    <property type="match status" value="1"/>
</dbReference>
<dbReference type="AlphaFoldDB" id="A0A3A4NS05"/>
<evidence type="ECO:0000256" key="4">
    <source>
        <dbReference type="ARBA" id="ARBA00020461"/>
    </source>
</evidence>
<evidence type="ECO:0000256" key="2">
    <source>
        <dbReference type="ARBA" id="ARBA00003717"/>
    </source>
</evidence>
<dbReference type="Pfam" id="PF21680">
    <property type="entry name" value="GIDA_C_1st"/>
    <property type="match status" value="1"/>
</dbReference>
<name>A0A3A4NS05_ABYX5</name>
<feature type="binding site" evidence="12">
    <location>
        <position position="181"/>
    </location>
    <ligand>
        <name>FAD</name>
        <dbReference type="ChEBI" id="CHEBI:57692"/>
    </ligand>
</feature>
<proteinExistence type="inferred from homology"/>
<evidence type="ECO:0000313" key="15">
    <source>
        <dbReference type="Proteomes" id="UP000265882"/>
    </source>
</evidence>
<dbReference type="InterPro" id="IPR026904">
    <property type="entry name" value="MnmG_C"/>
</dbReference>
<dbReference type="Gene3D" id="3.50.50.60">
    <property type="entry name" value="FAD/NAD(P)-binding domain"/>
    <property type="match status" value="2"/>
</dbReference>
<dbReference type="FunFam" id="3.50.50.60:FF:000010">
    <property type="entry name" value="tRNA uridine 5-carboxymethylaminomethyl modification enzyme MnmG"/>
    <property type="match status" value="1"/>
</dbReference>
<feature type="binding site" evidence="12">
    <location>
        <position position="126"/>
    </location>
    <ligand>
        <name>FAD</name>
        <dbReference type="ChEBI" id="CHEBI:57692"/>
    </ligand>
</feature>
<dbReference type="InterPro" id="IPR044920">
    <property type="entry name" value="MnmG_C_subdom_sf"/>
</dbReference>
<dbReference type="NCBIfam" id="TIGR00136">
    <property type="entry name" value="mnmG_gidA"/>
    <property type="match status" value="1"/>
</dbReference>
<dbReference type="InterPro" id="IPR047001">
    <property type="entry name" value="MnmG_C_subdom"/>
</dbReference>
<feature type="binding site" evidence="12">
    <location>
        <position position="370"/>
    </location>
    <ligand>
        <name>FAD</name>
        <dbReference type="ChEBI" id="CHEBI:57692"/>
    </ligand>
</feature>
<dbReference type="Gene3D" id="1.10.150.570">
    <property type="entry name" value="GidA associated domain, C-terminal subdomain"/>
    <property type="match status" value="1"/>
</dbReference>
<dbReference type="GO" id="GO:0002098">
    <property type="term" value="P:tRNA wobble uridine modification"/>
    <property type="evidence" value="ECO:0007669"/>
    <property type="project" value="InterPro"/>
</dbReference>
<dbReference type="SMART" id="SM01228">
    <property type="entry name" value="GIDA_assoc_3"/>
    <property type="match status" value="1"/>
</dbReference>
<feature type="binding site" evidence="12">
    <location>
        <begin position="273"/>
        <end position="287"/>
    </location>
    <ligand>
        <name>NAD(+)</name>
        <dbReference type="ChEBI" id="CHEBI:57540"/>
    </ligand>
</feature>
<dbReference type="Proteomes" id="UP000265882">
    <property type="component" value="Unassembled WGS sequence"/>
</dbReference>
<evidence type="ECO:0000256" key="1">
    <source>
        <dbReference type="ARBA" id="ARBA00001974"/>
    </source>
</evidence>
<dbReference type="FunFam" id="1.10.150.570:FF:000001">
    <property type="entry name" value="tRNA uridine 5-carboxymethylaminomethyl modification enzyme MnmG"/>
    <property type="match status" value="1"/>
</dbReference>
<evidence type="ECO:0000256" key="3">
    <source>
        <dbReference type="ARBA" id="ARBA00007653"/>
    </source>
</evidence>
<dbReference type="InterPro" id="IPR004416">
    <property type="entry name" value="MnmG"/>
</dbReference>
<keyword evidence="7 12" id="KW-0819">tRNA processing</keyword>
<dbReference type="SUPFAM" id="SSF51905">
    <property type="entry name" value="FAD/NAD(P)-binding domain"/>
    <property type="match status" value="1"/>
</dbReference>
<comment type="function">
    <text evidence="2 12">NAD-binding protein involved in the addition of a carboxymethylaminomethyl (cmnm) group at the wobble position (U34) of certain tRNAs, forming tRNA-cmnm(5)s(2)U34.</text>
</comment>
<accession>A0A3A4NS05</accession>
<evidence type="ECO:0000256" key="11">
    <source>
        <dbReference type="ARBA" id="ARBA00031800"/>
    </source>
</evidence>
<comment type="subcellular location">
    <subcellularLocation>
        <location evidence="12">Cytoplasm</location>
    </subcellularLocation>
</comment>
<evidence type="ECO:0000256" key="6">
    <source>
        <dbReference type="ARBA" id="ARBA00022630"/>
    </source>
</evidence>
<dbReference type="Gene3D" id="1.10.10.1800">
    <property type="entry name" value="tRNA uridine 5-carboxymethylaminomethyl modification enzyme MnmG/GidA"/>
    <property type="match status" value="1"/>
</dbReference>
<evidence type="ECO:0000256" key="12">
    <source>
        <dbReference type="HAMAP-Rule" id="MF_00129"/>
    </source>
</evidence>
<evidence type="ECO:0000256" key="8">
    <source>
        <dbReference type="ARBA" id="ARBA00022827"/>
    </source>
</evidence>
<dbReference type="GO" id="GO:0050660">
    <property type="term" value="F:flavin adenine dinucleotide binding"/>
    <property type="evidence" value="ECO:0007669"/>
    <property type="project" value="UniProtKB-UniRule"/>
</dbReference>
<feature type="binding site" evidence="12">
    <location>
        <begin position="14"/>
        <end position="19"/>
    </location>
    <ligand>
        <name>FAD</name>
        <dbReference type="ChEBI" id="CHEBI:57692"/>
    </ligand>
</feature>
<keyword evidence="5 12" id="KW-0963">Cytoplasm</keyword>
<dbReference type="PANTHER" id="PTHR11806">
    <property type="entry name" value="GLUCOSE INHIBITED DIVISION PROTEIN A"/>
    <property type="match status" value="1"/>
</dbReference>
<keyword evidence="8 12" id="KW-0274">FAD</keyword>
<organism evidence="14 15">
    <name type="scientific">Abyssobacteria bacterium (strain SURF_5)</name>
    <dbReference type="NCBI Taxonomy" id="2093360"/>
    <lineage>
        <taxon>Bacteria</taxon>
        <taxon>Pseudomonadati</taxon>
        <taxon>Candidatus Hydrogenedentota</taxon>
        <taxon>Candidatus Abyssobacteria</taxon>
    </lineage>
</organism>
<dbReference type="GO" id="GO:0030488">
    <property type="term" value="P:tRNA methylation"/>
    <property type="evidence" value="ECO:0007669"/>
    <property type="project" value="TreeGrafter"/>
</dbReference>
<dbReference type="InterPro" id="IPR036188">
    <property type="entry name" value="FAD/NAD-bd_sf"/>
</dbReference>
<sequence length="619" mass="68680">MYIHPKKYDVIVIGAGHAGCEAALAAAKMGCDTLLLTISLDTLAQMSCNPAIGGLAKGQLTREIDALGGAMAKVIDATGIQFRMLNRGKGPAVWAPRAQADKKAYQLKMKHFLEEAAGLDLKQALVEEITIRDGRVDGVITQTGTKFEGRAVIVTAGTFLRGLIHVGLSQHEAGRAGEFPSRHLSDSLESLGFTLERLKTGTPPRINSNTVDFTAFTEQPGDVPPPPFSFSTEKIERPQVPCYLGYTNESTHRIIRENLDRSPLYSGKIRGIGPRYCPSIEDKVVKFPDKLQHQLFLEPEGLETDELYCNGISTSLPEDVQVKIVQSIRGLEHAEIMRYGYAIEYDFAPPSQIRATMETRRVENLYFAGQINGTSGYEEAAAQGLMAGINAALKLRGEPPLVLERSQAYIGVLIDDLITKEIHEPYRMFTARAEYRLLLRQDNADLRLTPLGHNLGLIDGRAMDRLQKKCERIEDEMNRLKSVRLNPAPAIEKFLLERGTGPLRDGTTLEQLLRRPELDISDVYMLAGASIPERDVAEQLQISVKYEGYIKRQLAHIEKLKRLEDSLIPDSFDYGRVHGLSTEAREKLSRLRPMSLGQASRISGVSPSDISILMIYLKA</sequence>
<dbReference type="Pfam" id="PF13932">
    <property type="entry name" value="SAM_GIDA_C"/>
    <property type="match status" value="1"/>
</dbReference>
<keyword evidence="9 12" id="KW-0520">NAD</keyword>
<evidence type="ECO:0000259" key="13">
    <source>
        <dbReference type="SMART" id="SM01228"/>
    </source>
</evidence>
<gene>
    <name evidence="12 14" type="primary">mnmG</name>
    <name evidence="12" type="synonym">gidA</name>
    <name evidence="14" type="ORF">C4520_14530</name>
</gene>
<keyword evidence="6 12" id="KW-0285">Flavoprotein</keyword>
<protein>
    <recommendedName>
        <fullName evidence="4 12">tRNA uridine 5-carboxymethylaminomethyl modification enzyme MnmG</fullName>
    </recommendedName>
    <alternativeName>
        <fullName evidence="11 12">Glucose-inhibited division protein A</fullName>
    </alternativeName>
</protein>
<dbReference type="FunFam" id="3.50.50.60:FF:000002">
    <property type="entry name" value="tRNA uridine 5-carboxymethylaminomethyl modification enzyme MnmG"/>
    <property type="match status" value="1"/>
</dbReference>
<evidence type="ECO:0000256" key="10">
    <source>
        <dbReference type="ARBA" id="ARBA00025948"/>
    </source>
</evidence>
<dbReference type="InterPro" id="IPR020595">
    <property type="entry name" value="MnmG-rel_CS"/>
</dbReference>
<comment type="similarity">
    <text evidence="3 12">Belongs to the MnmG family.</text>
</comment>
<dbReference type="InterPro" id="IPR049312">
    <property type="entry name" value="GIDA_C_N"/>
</dbReference>
<comment type="subunit">
    <text evidence="10 12">Homodimer. Heterotetramer of two MnmE and two MnmG subunits.</text>
</comment>
<dbReference type="PANTHER" id="PTHR11806:SF0">
    <property type="entry name" value="PROTEIN MTO1 HOMOLOG, MITOCHONDRIAL"/>
    <property type="match status" value="1"/>
</dbReference>